<accession>B6XJS4</accession>
<reference evidence="1 2" key="2">
    <citation type="submission" date="2008-10" db="EMBL/GenBank/DDBJ databases">
        <authorList>
            <person name="Fulton L."/>
            <person name="Clifton S."/>
            <person name="Fulton B."/>
            <person name="Xu J."/>
            <person name="Minx P."/>
            <person name="Pepin K.H."/>
            <person name="Johnson M."/>
            <person name="Bhonagiri V."/>
            <person name="Nash W.E."/>
            <person name="Mardis E.R."/>
            <person name="Wilson R.K."/>
        </authorList>
    </citation>
    <scope>NUCLEOTIDE SEQUENCE [LARGE SCALE GENOMIC DNA]</scope>
    <source>
        <strain evidence="1 2">DSM 30120</strain>
    </source>
</reference>
<dbReference type="Proteomes" id="UP000003729">
    <property type="component" value="Unassembled WGS sequence"/>
</dbReference>
<organism evidence="1 2">
    <name type="scientific">Providencia alcalifaciens DSM 30120</name>
    <dbReference type="NCBI Taxonomy" id="520999"/>
    <lineage>
        <taxon>Bacteria</taxon>
        <taxon>Pseudomonadati</taxon>
        <taxon>Pseudomonadota</taxon>
        <taxon>Gammaproteobacteria</taxon>
        <taxon>Enterobacterales</taxon>
        <taxon>Morganellaceae</taxon>
        <taxon>Providencia</taxon>
    </lineage>
</organism>
<evidence type="ECO:0000313" key="1">
    <source>
        <dbReference type="EMBL" id="EEB44281.1"/>
    </source>
</evidence>
<evidence type="ECO:0008006" key="3">
    <source>
        <dbReference type="Google" id="ProtNLM"/>
    </source>
</evidence>
<dbReference type="AlphaFoldDB" id="B6XJS4"/>
<protein>
    <recommendedName>
        <fullName evidence="3">Bacterial transferase hexapeptide repeat protein</fullName>
    </recommendedName>
</protein>
<comment type="caution">
    <text evidence="1">The sequence shown here is derived from an EMBL/GenBank/DDBJ whole genome shotgun (WGS) entry which is preliminary data.</text>
</comment>
<gene>
    <name evidence="1" type="ORF">PROVALCAL_03632</name>
</gene>
<dbReference type="SUPFAM" id="SSF51161">
    <property type="entry name" value="Trimeric LpxA-like enzymes"/>
    <property type="match status" value="1"/>
</dbReference>
<sequence length="130" mass="14743">MNFLIKKIIIKIFKITRVLAYSYISDQKLKCKKLQPVLVKGDGVININSSVTFGVERSNHFFTSYAYIDSRGKSSSISIDKNCVFNNSATIISDHEKITIGENCIFGSNLEIINSDFHKLYNSNAIKRKK</sequence>
<dbReference type="eggNOG" id="COG0110">
    <property type="taxonomic scope" value="Bacteria"/>
</dbReference>
<evidence type="ECO:0000313" key="2">
    <source>
        <dbReference type="Proteomes" id="UP000003729"/>
    </source>
</evidence>
<name>B6XJS4_9GAMM</name>
<proteinExistence type="predicted"/>
<reference evidence="1 2" key="1">
    <citation type="submission" date="2008-10" db="EMBL/GenBank/DDBJ databases">
        <title>Draft genome sequence of Providencia alcalifaciens (DSM 30120).</title>
        <authorList>
            <person name="Sudarsanam P."/>
            <person name="Ley R."/>
            <person name="Guruge J."/>
            <person name="Turnbaugh P.J."/>
            <person name="Mahowald M."/>
            <person name="Liep D."/>
            <person name="Gordon J."/>
        </authorList>
    </citation>
    <scope>NUCLEOTIDE SEQUENCE [LARGE SCALE GENOMIC DNA]</scope>
    <source>
        <strain evidence="1 2">DSM 30120</strain>
    </source>
</reference>
<dbReference type="Gene3D" id="2.160.10.10">
    <property type="entry name" value="Hexapeptide repeat proteins"/>
    <property type="match status" value="1"/>
</dbReference>
<dbReference type="EMBL" id="ABXW01000070">
    <property type="protein sequence ID" value="EEB44281.1"/>
    <property type="molecule type" value="Genomic_DNA"/>
</dbReference>
<dbReference type="InterPro" id="IPR011004">
    <property type="entry name" value="Trimer_LpxA-like_sf"/>
</dbReference>